<dbReference type="EMBL" id="OW152816">
    <property type="protein sequence ID" value="CAH2067685.1"/>
    <property type="molecule type" value="Genomic_DNA"/>
</dbReference>
<feature type="non-terminal residue" evidence="2">
    <location>
        <position position="1"/>
    </location>
</feature>
<organism evidence="2 3">
    <name type="scientific">Iphiclides podalirius</name>
    <name type="common">scarce swallowtail</name>
    <dbReference type="NCBI Taxonomy" id="110791"/>
    <lineage>
        <taxon>Eukaryota</taxon>
        <taxon>Metazoa</taxon>
        <taxon>Ecdysozoa</taxon>
        <taxon>Arthropoda</taxon>
        <taxon>Hexapoda</taxon>
        <taxon>Insecta</taxon>
        <taxon>Pterygota</taxon>
        <taxon>Neoptera</taxon>
        <taxon>Endopterygota</taxon>
        <taxon>Lepidoptera</taxon>
        <taxon>Glossata</taxon>
        <taxon>Ditrysia</taxon>
        <taxon>Papilionoidea</taxon>
        <taxon>Papilionidae</taxon>
        <taxon>Papilioninae</taxon>
        <taxon>Iphiclides</taxon>
    </lineage>
</organism>
<evidence type="ECO:0000313" key="2">
    <source>
        <dbReference type="EMBL" id="CAH2067685.1"/>
    </source>
</evidence>
<sequence length="183" mass="20227">MAGNRREEQSARPCAGRPSASRPGCARVDNSPRIRCPAHAALLRRLQWLSESDLERLQLHSALRTPELILFAKMVTTDNINDVDIMDMEIGQLIEVDEDSVLLSAGDAGGAATANAGSPQVQLLEAAKYTTEDQLRLFREFVTLSFPALYMSRHVFTQLMLEVGWQAATCPDLFRQAGSRLNV</sequence>
<evidence type="ECO:0000313" key="3">
    <source>
        <dbReference type="Proteomes" id="UP000837857"/>
    </source>
</evidence>
<accession>A0ABN8IYQ9</accession>
<reference evidence="2" key="1">
    <citation type="submission" date="2022-03" db="EMBL/GenBank/DDBJ databases">
        <authorList>
            <person name="Martin H S."/>
        </authorList>
    </citation>
    <scope>NUCLEOTIDE SEQUENCE</scope>
</reference>
<evidence type="ECO:0000256" key="1">
    <source>
        <dbReference type="SAM" id="MobiDB-lite"/>
    </source>
</evidence>
<proteinExistence type="predicted"/>
<feature type="region of interest" description="Disordered" evidence="1">
    <location>
        <begin position="1"/>
        <end position="30"/>
    </location>
</feature>
<protein>
    <submittedName>
        <fullName evidence="2">Uncharacterized protein</fullName>
    </submittedName>
</protein>
<feature type="compositionally biased region" description="Basic and acidic residues" evidence="1">
    <location>
        <begin position="1"/>
        <end position="10"/>
    </location>
</feature>
<keyword evidence="3" id="KW-1185">Reference proteome</keyword>
<name>A0ABN8IYQ9_9NEOP</name>
<dbReference type="Proteomes" id="UP000837857">
    <property type="component" value="Chromosome 4"/>
</dbReference>
<gene>
    <name evidence="2" type="ORF">IPOD504_LOCUS13987</name>
</gene>